<evidence type="ECO:0000256" key="3">
    <source>
        <dbReference type="ARBA" id="ARBA00022692"/>
    </source>
</evidence>
<feature type="transmembrane region" description="Helical" evidence="6">
    <location>
        <begin position="194"/>
        <end position="216"/>
    </location>
</feature>
<sequence>MFNLGAFLSYVFVVTFTPGPNNIMSMANASKYGYKKTLKFILGVSTGFFVIMLLCSYFNLLLFNLMPKVKTFMGIIGAGYMIYLAVKIMQSKEKVVTPSDTYETSDEGKEQTSSKGKDELNLFFTGMIMQFVNPKVILYGITVISNFITPFYKSNTLLILFSFFLASVGFWSTSCWSLFGSLFNKFLSKYEKQFNIVMGLLLIYSALSILGITHLFNK</sequence>
<dbReference type="PANTHER" id="PTHR30086:SF20">
    <property type="entry name" value="ARGININE EXPORTER PROTEIN ARGO-RELATED"/>
    <property type="match status" value="1"/>
</dbReference>
<dbReference type="Proteomes" id="UP000432715">
    <property type="component" value="Unassembled WGS sequence"/>
</dbReference>
<keyword evidence="5 6" id="KW-0472">Membrane</keyword>
<evidence type="ECO:0000256" key="1">
    <source>
        <dbReference type="ARBA" id="ARBA00004651"/>
    </source>
</evidence>
<comment type="caution">
    <text evidence="7">The sequence shown here is derived from an EMBL/GenBank/DDBJ whole genome shotgun (WGS) entry which is preliminary data.</text>
</comment>
<keyword evidence="2" id="KW-1003">Cell membrane</keyword>
<proteinExistence type="predicted"/>
<dbReference type="PANTHER" id="PTHR30086">
    <property type="entry name" value="ARGININE EXPORTER PROTEIN ARGO"/>
    <property type="match status" value="1"/>
</dbReference>
<organism evidence="7 8">
    <name type="scientific">Alkaliphilus pronyensis</name>
    <dbReference type="NCBI Taxonomy" id="1482732"/>
    <lineage>
        <taxon>Bacteria</taxon>
        <taxon>Bacillati</taxon>
        <taxon>Bacillota</taxon>
        <taxon>Clostridia</taxon>
        <taxon>Peptostreptococcales</taxon>
        <taxon>Natronincolaceae</taxon>
        <taxon>Alkaliphilus</taxon>
    </lineage>
</organism>
<gene>
    <name evidence="7" type="ORF">F8154_01780</name>
</gene>
<feature type="transmembrane region" description="Helical" evidence="6">
    <location>
        <begin position="69"/>
        <end position="86"/>
    </location>
</feature>
<comment type="subcellular location">
    <subcellularLocation>
        <location evidence="1">Cell membrane</location>
        <topology evidence="1">Multi-pass membrane protein</topology>
    </subcellularLocation>
</comment>
<feature type="transmembrane region" description="Helical" evidence="6">
    <location>
        <begin position="158"/>
        <end position="182"/>
    </location>
</feature>
<evidence type="ECO:0000256" key="2">
    <source>
        <dbReference type="ARBA" id="ARBA00022475"/>
    </source>
</evidence>
<evidence type="ECO:0000256" key="6">
    <source>
        <dbReference type="SAM" id="Phobius"/>
    </source>
</evidence>
<evidence type="ECO:0000256" key="4">
    <source>
        <dbReference type="ARBA" id="ARBA00022989"/>
    </source>
</evidence>
<accession>A0A6I0FQD0</accession>
<dbReference type="Pfam" id="PF01810">
    <property type="entry name" value="LysE"/>
    <property type="match status" value="1"/>
</dbReference>
<protein>
    <submittedName>
        <fullName evidence="7">Lysine transporter LysE</fullName>
    </submittedName>
</protein>
<dbReference type="InterPro" id="IPR001123">
    <property type="entry name" value="LeuE-type"/>
</dbReference>
<dbReference type="GO" id="GO:0005886">
    <property type="term" value="C:plasma membrane"/>
    <property type="evidence" value="ECO:0007669"/>
    <property type="project" value="UniProtKB-SubCell"/>
</dbReference>
<dbReference type="EMBL" id="WBZC01000005">
    <property type="protein sequence ID" value="KAB3538534.1"/>
    <property type="molecule type" value="Genomic_DNA"/>
</dbReference>
<name>A0A6I0FQD0_9FIRM</name>
<dbReference type="AlphaFoldDB" id="A0A6I0FQD0"/>
<evidence type="ECO:0000313" key="8">
    <source>
        <dbReference type="Proteomes" id="UP000432715"/>
    </source>
</evidence>
<dbReference type="GO" id="GO:0033228">
    <property type="term" value="P:cysteine export across plasma membrane"/>
    <property type="evidence" value="ECO:0007669"/>
    <property type="project" value="TreeGrafter"/>
</dbReference>
<feature type="transmembrane region" description="Helical" evidence="6">
    <location>
        <begin position="40"/>
        <end position="63"/>
    </location>
</feature>
<dbReference type="RefSeq" id="WP_151859876.1">
    <property type="nucleotide sequence ID" value="NZ_WBZC01000005.1"/>
</dbReference>
<keyword evidence="4 6" id="KW-1133">Transmembrane helix</keyword>
<dbReference type="OrthoDB" id="198428at2"/>
<reference evidence="7 8" key="1">
    <citation type="submission" date="2019-10" db="EMBL/GenBank/DDBJ databases">
        <title>Alkaliphilus serpentinus sp. nov. and Alkaliphilus pronyensis sp. nov., two novel anaerobic alkaliphilic species isolated from the serpentinized-hosted hydrothermal field of the Prony Bay (New Caledonia).</title>
        <authorList>
            <person name="Postec A."/>
        </authorList>
    </citation>
    <scope>NUCLEOTIDE SEQUENCE [LARGE SCALE GENOMIC DNA]</scope>
    <source>
        <strain evidence="7 8">LacV</strain>
    </source>
</reference>
<evidence type="ECO:0000313" key="7">
    <source>
        <dbReference type="EMBL" id="KAB3538534.1"/>
    </source>
</evidence>
<evidence type="ECO:0000256" key="5">
    <source>
        <dbReference type="ARBA" id="ARBA00023136"/>
    </source>
</evidence>
<keyword evidence="3 6" id="KW-0812">Transmembrane</keyword>
<feature type="transmembrane region" description="Helical" evidence="6">
    <location>
        <begin position="6"/>
        <end position="28"/>
    </location>
</feature>
<dbReference type="GO" id="GO:0015171">
    <property type="term" value="F:amino acid transmembrane transporter activity"/>
    <property type="evidence" value="ECO:0007669"/>
    <property type="project" value="TreeGrafter"/>
</dbReference>
<keyword evidence="8" id="KW-1185">Reference proteome</keyword>